<dbReference type="Proteomes" id="UP000196878">
    <property type="component" value="Unassembled WGS sequence"/>
</dbReference>
<keyword evidence="1" id="KW-0472">Membrane</keyword>
<feature type="transmembrane region" description="Helical" evidence="1">
    <location>
        <begin position="156"/>
        <end position="180"/>
    </location>
</feature>
<dbReference type="AlphaFoldDB" id="A0A212AC93"/>
<feature type="transmembrane region" description="Helical" evidence="1">
    <location>
        <begin position="74"/>
        <end position="91"/>
    </location>
</feature>
<organism evidence="2 3">
    <name type="scientific">Haematobacter genomosp. 1</name>
    <dbReference type="NCBI Taxonomy" id="366618"/>
    <lineage>
        <taxon>Bacteria</taxon>
        <taxon>Pseudomonadati</taxon>
        <taxon>Pseudomonadota</taxon>
        <taxon>Alphaproteobacteria</taxon>
        <taxon>Rhodobacterales</taxon>
        <taxon>Paracoccaceae</taxon>
        <taxon>Haematobacter</taxon>
    </lineage>
</organism>
<feature type="transmembrane region" description="Helical" evidence="1">
    <location>
        <begin position="97"/>
        <end position="119"/>
    </location>
</feature>
<keyword evidence="1" id="KW-0812">Transmembrane</keyword>
<dbReference type="PANTHER" id="PTHR34989:SF1">
    <property type="entry name" value="PROTEIN HDED"/>
    <property type="match status" value="1"/>
</dbReference>
<dbReference type="Pfam" id="PF03729">
    <property type="entry name" value="DUF308"/>
    <property type="match status" value="1"/>
</dbReference>
<dbReference type="PANTHER" id="PTHR34989">
    <property type="entry name" value="PROTEIN HDED"/>
    <property type="match status" value="1"/>
</dbReference>
<accession>A0A212AC93</accession>
<evidence type="ECO:0000313" key="2">
    <source>
        <dbReference type="EMBL" id="OWJ78493.1"/>
    </source>
</evidence>
<dbReference type="GO" id="GO:0005886">
    <property type="term" value="C:plasma membrane"/>
    <property type="evidence" value="ECO:0007669"/>
    <property type="project" value="TreeGrafter"/>
</dbReference>
<dbReference type="EMBL" id="NIPW01000011">
    <property type="protein sequence ID" value="OWJ78493.1"/>
    <property type="molecule type" value="Genomic_DNA"/>
</dbReference>
<feature type="transmembrane region" description="Helical" evidence="1">
    <location>
        <begin position="131"/>
        <end position="150"/>
    </location>
</feature>
<evidence type="ECO:0008006" key="4">
    <source>
        <dbReference type="Google" id="ProtNLM"/>
    </source>
</evidence>
<dbReference type="InterPro" id="IPR005325">
    <property type="entry name" value="DUF308_memb"/>
</dbReference>
<keyword evidence="3" id="KW-1185">Reference proteome</keyword>
<evidence type="ECO:0000256" key="1">
    <source>
        <dbReference type="SAM" id="Phobius"/>
    </source>
</evidence>
<comment type="caution">
    <text evidence="2">The sequence shown here is derived from an EMBL/GenBank/DDBJ whole genome shotgun (WGS) entry which is preliminary data.</text>
</comment>
<keyword evidence="1" id="KW-1133">Transmembrane helix</keyword>
<feature type="transmembrane region" description="Helical" evidence="1">
    <location>
        <begin position="47"/>
        <end position="67"/>
    </location>
</feature>
<feature type="transmembrane region" description="Helical" evidence="1">
    <location>
        <begin position="20"/>
        <end position="41"/>
    </location>
</feature>
<sequence>MTLSSEADDRDAIRKNWGWFLALGVLVLVFGIIAAGNLFVATIASTYLIGILMIVAAIAQIVQAFSVPGWGGKIFAVIAAALYGFAGYFAFSQPLAATATLTLALGALLLASGVIRVFMAFKERPLAGWGWMLFGAVVTAIAGLLILSGWPGNSVWVLGMVLAVDLIASGISYIMLALGLKDV</sequence>
<proteinExistence type="predicted"/>
<dbReference type="InterPro" id="IPR052712">
    <property type="entry name" value="Acid_resist_chaperone_HdeD"/>
</dbReference>
<dbReference type="OrthoDB" id="9815400at2"/>
<reference evidence="2 3" key="1">
    <citation type="submission" date="2016-12" db="EMBL/GenBank/DDBJ databases">
        <title>Comparison of Traditional DNA-DNA Hybridization with In Silico Genomic Analysis.</title>
        <authorList>
            <person name="Nicholson A.C."/>
            <person name="Humrighouse B.W."/>
            <person name="Graziano J."/>
            <person name="Lasker B."/>
            <person name="Whitney A.M."/>
            <person name="Mcquiston J.R."/>
        </authorList>
    </citation>
    <scope>NUCLEOTIDE SEQUENCE [LARGE SCALE GENOMIC DNA]</scope>
    <source>
        <strain evidence="2 3">H2240</strain>
    </source>
</reference>
<name>A0A212AC93_9RHOB</name>
<protein>
    <recommendedName>
        <fullName evidence="4">HdeD protein</fullName>
    </recommendedName>
</protein>
<dbReference type="RefSeq" id="WP_088215151.1">
    <property type="nucleotide sequence ID" value="NZ_NIPW01000011.1"/>
</dbReference>
<evidence type="ECO:0000313" key="3">
    <source>
        <dbReference type="Proteomes" id="UP000196878"/>
    </source>
</evidence>
<gene>
    <name evidence="2" type="ORF">CDV49_08670</name>
</gene>